<dbReference type="PANTHER" id="PTHR34987">
    <property type="entry name" value="C, PUTATIVE (AFU_ORTHOLOGUE AFUA_3G02880)-RELATED"/>
    <property type="match status" value="1"/>
</dbReference>
<gene>
    <name evidence="2" type="ORF">SSEG_03585</name>
</gene>
<dbReference type="eggNOG" id="COG3408">
    <property type="taxonomic scope" value="Bacteria"/>
</dbReference>
<dbReference type="HOGENOM" id="CLU_1408084_0_0_11"/>
<dbReference type="RefSeq" id="WP_007381838.1">
    <property type="nucleotide sequence ID" value="NZ_CM000951.1"/>
</dbReference>
<evidence type="ECO:0000313" key="2">
    <source>
        <dbReference type="EMBL" id="EDY57004.1"/>
    </source>
</evidence>
<dbReference type="Proteomes" id="UP000002785">
    <property type="component" value="Chromosome"/>
</dbReference>
<dbReference type="PANTHER" id="PTHR34987:SF4">
    <property type="entry name" value="ALPHA-L-RHAMNOSIDASE C-TERMINAL DOMAIN-CONTAINING PROTEIN"/>
    <property type="match status" value="1"/>
</dbReference>
<sequence>MSSSTLTGRDSTHQDRLLALTFARSRIVTAPTGAGVVICDVVEELADQAQRTFRVEESRGHEVSPLLEEGLRRDGIRPTAPGFATFQVKPQPTSVTWADVTVPTDHGTIGAAFDTTSGGRVDISVNVPANTTSSVYLPGGTEGTTSVFMDGNSVAAAYDNGFLRVDDVQPGCHIVTTSSDSTPYSDTKLTGIC</sequence>
<protein>
    <recommendedName>
        <fullName evidence="1">Alpha-L-rhamnosidase C-terminal domain-containing protein</fullName>
    </recommendedName>
</protein>
<dbReference type="Gene3D" id="2.60.420.10">
    <property type="entry name" value="Maltose phosphorylase, domain 3"/>
    <property type="match status" value="1"/>
</dbReference>
<dbReference type="InterPro" id="IPR035398">
    <property type="entry name" value="Bac_rhamnosid_C"/>
</dbReference>
<evidence type="ECO:0000259" key="1">
    <source>
        <dbReference type="Pfam" id="PF17390"/>
    </source>
</evidence>
<keyword evidence="3" id="KW-1185">Reference proteome</keyword>
<reference evidence="2" key="1">
    <citation type="submission" date="2009-10" db="EMBL/GenBank/DDBJ databases">
        <title>The genome sequence of Streptomyces sviceus strain ATCC 29083.</title>
        <authorList>
            <consortium name="The Broad Institute Genome Sequencing Platform"/>
            <consortium name="Broad Institute Microbial Sequencing Center"/>
            <person name="Fischbach M."/>
            <person name="Godfrey P."/>
            <person name="Ward D."/>
            <person name="Young S."/>
            <person name="Zeng Q."/>
            <person name="Koehrsen M."/>
            <person name="Alvarado L."/>
            <person name="Berlin A.M."/>
            <person name="Bochicchio J."/>
            <person name="Borenstein D."/>
            <person name="Chapman S.B."/>
            <person name="Chen Z."/>
            <person name="Engels R."/>
            <person name="Freedman E."/>
            <person name="Gellesch M."/>
            <person name="Goldberg J."/>
            <person name="Griggs A."/>
            <person name="Gujja S."/>
            <person name="Heilman E.R."/>
            <person name="Heiman D.I."/>
            <person name="Hepburn T.A."/>
            <person name="Howarth C."/>
            <person name="Jen D."/>
            <person name="Larson L."/>
            <person name="Lewis B."/>
            <person name="Mehta T."/>
            <person name="Park D."/>
            <person name="Pearson M."/>
            <person name="Richards J."/>
            <person name="Roberts A."/>
            <person name="Saif S."/>
            <person name="Shea T.D."/>
            <person name="Shenoy N."/>
            <person name="Sisk P."/>
            <person name="Stolte C."/>
            <person name="Sykes S.N."/>
            <person name="Thomson T."/>
            <person name="Walk T."/>
            <person name="White J."/>
            <person name="Yandava C."/>
            <person name="Straight P."/>
            <person name="Clardy J."/>
            <person name="Hung D."/>
            <person name="Kolter R."/>
            <person name="Mekalanos J."/>
            <person name="Walker S."/>
            <person name="Walsh C.T."/>
            <person name="Wieland-Brown L.C."/>
            <person name="Haas B."/>
            <person name="Nusbaum C."/>
            <person name="Birren B."/>
        </authorList>
    </citation>
    <scope>NUCLEOTIDE SEQUENCE [LARGE SCALE GENOMIC DNA]</scope>
    <source>
        <strain evidence="2">ATCC 29083</strain>
    </source>
</reference>
<dbReference type="EMBL" id="CM000951">
    <property type="protein sequence ID" value="EDY57004.1"/>
    <property type="molecule type" value="Genomic_DNA"/>
</dbReference>
<dbReference type="OrthoDB" id="9761045at2"/>
<dbReference type="AlphaFoldDB" id="B5HW00"/>
<feature type="domain" description="Alpha-L-rhamnosidase C-terminal" evidence="1">
    <location>
        <begin position="75"/>
        <end position="144"/>
    </location>
</feature>
<evidence type="ECO:0000313" key="3">
    <source>
        <dbReference type="Proteomes" id="UP000002785"/>
    </source>
</evidence>
<dbReference type="Pfam" id="PF17390">
    <property type="entry name" value="Bac_rhamnosid_C"/>
    <property type="match status" value="1"/>
</dbReference>
<name>B5HW00_STRX2</name>
<organism evidence="2 3">
    <name type="scientific">Streptomyces sviceus (strain ATCC 29083 / DSM 924 / JCM 4929 / NBRC 13980 / NCIMB 11184 / NRRL 5439 / UC 5370)</name>
    <dbReference type="NCBI Taxonomy" id="463191"/>
    <lineage>
        <taxon>Bacteria</taxon>
        <taxon>Bacillati</taxon>
        <taxon>Actinomycetota</taxon>
        <taxon>Actinomycetes</taxon>
        <taxon>Kitasatosporales</taxon>
        <taxon>Streptomycetaceae</taxon>
        <taxon>Streptomyces</taxon>
    </lineage>
</organism>
<proteinExistence type="predicted"/>
<accession>B5HW00</accession>